<feature type="region of interest" description="Disordered" evidence="9">
    <location>
        <begin position="1"/>
        <end position="42"/>
    </location>
</feature>
<dbReference type="PROSITE" id="PS50928">
    <property type="entry name" value="ABC_TM1"/>
    <property type="match status" value="2"/>
</dbReference>
<evidence type="ECO:0000256" key="9">
    <source>
        <dbReference type="SAM" id="MobiDB-lite"/>
    </source>
</evidence>
<evidence type="ECO:0000256" key="4">
    <source>
        <dbReference type="ARBA" id="ARBA00022519"/>
    </source>
</evidence>
<feature type="transmembrane region" description="Helical" evidence="8">
    <location>
        <begin position="448"/>
        <end position="471"/>
    </location>
</feature>
<keyword evidence="5 8" id="KW-0812">Transmembrane</keyword>
<feature type="domain" description="ABC transmembrane type-1" evidence="10">
    <location>
        <begin position="117"/>
        <end position="325"/>
    </location>
</feature>
<feature type="transmembrane region" description="Helical" evidence="8">
    <location>
        <begin position="153"/>
        <end position="175"/>
    </location>
</feature>
<proteinExistence type="inferred from homology"/>
<dbReference type="Proteomes" id="UP001230908">
    <property type="component" value="Unassembled WGS sequence"/>
</dbReference>
<evidence type="ECO:0000256" key="3">
    <source>
        <dbReference type="ARBA" id="ARBA00022475"/>
    </source>
</evidence>
<evidence type="ECO:0000259" key="10">
    <source>
        <dbReference type="PROSITE" id="PS50928"/>
    </source>
</evidence>
<feature type="transmembrane region" description="Helical" evidence="8">
    <location>
        <begin position="357"/>
        <end position="381"/>
    </location>
</feature>
<feature type="transmembrane region" description="Helical" evidence="8">
    <location>
        <begin position="60"/>
        <end position="82"/>
    </location>
</feature>
<keyword evidence="12" id="KW-1185">Reference proteome</keyword>
<dbReference type="InterPro" id="IPR035906">
    <property type="entry name" value="MetI-like_sf"/>
</dbReference>
<comment type="caution">
    <text evidence="11">The sequence shown here is derived from an EMBL/GenBank/DDBJ whole genome shotgun (WGS) entry which is preliminary data.</text>
</comment>
<evidence type="ECO:0000256" key="6">
    <source>
        <dbReference type="ARBA" id="ARBA00022989"/>
    </source>
</evidence>
<feature type="transmembrane region" description="Helical" evidence="8">
    <location>
        <begin position="121"/>
        <end position="141"/>
    </location>
</feature>
<feature type="transmembrane region" description="Helical" evidence="8">
    <location>
        <begin position="195"/>
        <end position="216"/>
    </location>
</feature>
<accession>A0ABU0ZLU3</accession>
<feature type="transmembrane region" description="Helical" evidence="8">
    <location>
        <begin position="477"/>
        <end position="495"/>
    </location>
</feature>
<gene>
    <name evidence="11" type="ORF">RB614_23885</name>
</gene>
<feature type="compositionally biased region" description="Basic and acidic residues" evidence="9">
    <location>
        <begin position="21"/>
        <end position="35"/>
    </location>
</feature>
<dbReference type="InterPro" id="IPR000515">
    <property type="entry name" value="MetI-like"/>
</dbReference>
<protein>
    <submittedName>
        <fullName evidence="11">Iron ABC transporter permease</fullName>
    </submittedName>
</protein>
<dbReference type="CDD" id="cd06261">
    <property type="entry name" value="TM_PBP2"/>
    <property type="match status" value="2"/>
</dbReference>
<name>A0ABU0ZLU3_9ACTN</name>
<evidence type="ECO:0000256" key="1">
    <source>
        <dbReference type="ARBA" id="ARBA00004429"/>
    </source>
</evidence>
<dbReference type="PANTHER" id="PTHR43357:SF4">
    <property type="entry name" value="INNER MEMBRANE ABC TRANSPORTER PERMEASE PROTEIN YDCV"/>
    <property type="match status" value="1"/>
</dbReference>
<comment type="similarity">
    <text evidence="8">Belongs to the binding-protein-dependent transport system permease family.</text>
</comment>
<keyword evidence="6 8" id="KW-1133">Transmembrane helix</keyword>
<keyword evidence="2 8" id="KW-0813">Transport</keyword>
<evidence type="ECO:0000256" key="5">
    <source>
        <dbReference type="ARBA" id="ARBA00022692"/>
    </source>
</evidence>
<evidence type="ECO:0000256" key="8">
    <source>
        <dbReference type="RuleBase" id="RU363032"/>
    </source>
</evidence>
<sequence length="617" mass="67299">MSDSRELTPTVPRPQVAEGTRPADELNGRAPEPARRAGTRQGHHVRAYNLTKAFARRIHAAYIVLTIIVLGLVAVPVVTLLYSSLKPTTSQLPFRVDGYSLSNFVNIFSTSKILELAANTAIFVGGTLVLTMVLSVGLAYVIERTDVPYRSFLESLVVAPMAVPGTVLVIAWLLVANPVNGPLTVVLGKMFGVNFDIYSLLGMIIVSGVFGVPSMYMMIAPQFSSFNTELEEVAASAGAGWRRRMRAIVLPLASPGIFAGAILLVVVTLEAFSIPALLGRGDGIFVFSTYIQQALQPPSGLPNYGAASAYGVLILVVAMALFELYRRQVKHANRFRVVTGVGYRPTVKPLGRWRFTVFALVLVYQAVGIVIPVLTLLWMSFLPYVQKFSWASFADFTLDNYEVIFRPGVFELARNTLIISLATATITTLLALCIVIVAVRGRFRGGGLLLEMTSLVYGVPSVVLGASILFFYLMAPIPLYGTIWIIVLGFVTAYLPRTTRQTQAGFLQLDNGLEEVGRVSGASAFTVNLRIVLPLMWPTLSRAWLWVFVHALGELPIALLLSTGDTRTIMVLVWQYLTESAAYPQASALAVMLLVVCTSITWLINRRNRRSSEGGAL</sequence>
<dbReference type="Pfam" id="PF00528">
    <property type="entry name" value="BPD_transp_1"/>
    <property type="match status" value="2"/>
</dbReference>
<evidence type="ECO:0000313" key="12">
    <source>
        <dbReference type="Proteomes" id="UP001230908"/>
    </source>
</evidence>
<dbReference type="RefSeq" id="WP_308714843.1">
    <property type="nucleotide sequence ID" value="NZ_JAVHUY010000023.1"/>
</dbReference>
<feature type="domain" description="ABC transmembrane type-1" evidence="10">
    <location>
        <begin position="413"/>
        <end position="604"/>
    </location>
</feature>
<evidence type="ECO:0000256" key="7">
    <source>
        <dbReference type="ARBA" id="ARBA00023136"/>
    </source>
</evidence>
<comment type="subcellular location">
    <subcellularLocation>
        <location evidence="1">Cell inner membrane</location>
        <topology evidence="1">Multi-pass membrane protein</topology>
    </subcellularLocation>
    <subcellularLocation>
        <location evidence="8">Cell membrane</location>
        <topology evidence="8">Multi-pass membrane protein</topology>
    </subcellularLocation>
</comment>
<reference evidence="11 12" key="1">
    <citation type="submission" date="2023-08" db="EMBL/GenBank/DDBJ databases">
        <title>Phytohabitans sansha sp. nov., isolated from marine sediment.</title>
        <authorList>
            <person name="Zhao Y."/>
            <person name="Yi K."/>
        </authorList>
    </citation>
    <scope>NUCLEOTIDE SEQUENCE [LARGE SCALE GENOMIC DNA]</scope>
    <source>
        <strain evidence="11 12">ZYX-F-186</strain>
    </source>
</reference>
<feature type="transmembrane region" description="Helical" evidence="8">
    <location>
        <begin position="543"/>
        <end position="562"/>
    </location>
</feature>
<keyword evidence="4" id="KW-0997">Cell inner membrane</keyword>
<dbReference type="Gene3D" id="1.10.3720.10">
    <property type="entry name" value="MetI-like"/>
    <property type="match status" value="2"/>
</dbReference>
<dbReference type="EMBL" id="JAVHUY010000023">
    <property type="protein sequence ID" value="MDQ7907566.1"/>
    <property type="molecule type" value="Genomic_DNA"/>
</dbReference>
<keyword evidence="7 8" id="KW-0472">Membrane</keyword>
<organism evidence="11 12">
    <name type="scientific">Phytohabitans maris</name>
    <dbReference type="NCBI Taxonomy" id="3071409"/>
    <lineage>
        <taxon>Bacteria</taxon>
        <taxon>Bacillati</taxon>
        <taxon>Actinomycetota</taxon>
        <taxon>Actinomycetes</taxon>
        <taxon>Micromonosporales</taxon>
        <taxon>Micromonosporaceae</taxon>
    </lineage>
</organism>
<evidence type="ECO:0000313" key="11">
    <source>
        <dbReference type="EMBL" id="MDQ7907566.1"/>
    </source>
</evidence>
<dbReference type="SUPFAM" id="SSF161098">
    <property type="entry name" value="MetI-like"/>
    <property type="match status" value="2"/>
</dbReference>
<feature type="transmembrane region" description="Helical" evidence="8">
    <location>
        <begin position="417"/>
        <end position="439"/>
    </location>
</feature>
<evidence type="ECO:0000256" key="2">
    <source>
        <dbReference type="ARBA" id="ARBA00022448"/>
    </source>
</evidence>
<dbReference type="PANTHER" id="PTHR43357">
    <property type="entry name" value="INNER MEMBRANE ABC TRANSPORTER PERMEASE PROTEIN YDCV"/>
    <property type="match status" value="1"/>
</dbReference>
<feature type="transmembrane region" description="Helical" evidence="8">
    <location>
        <begin position="248"/>
        <end position="269"/>
    </location>
</feature>
<feature type="transmembrane region" description="Helical" evidence="8">
    <location>
        <begin position="304"/>
        <end position="325"/>
    </location>
</feature>
<feature type="transmembrane region" description="Helical" evidence="8">
    <location>
        <begin position="582"/>
        <end position="604"/>
    </location>
</feature>
<keyword evidence="3" id="KW-1003">Cell membrane</keyword>